<dbReference type="EMBL" id="BPLR01002222">
    <property type="protein sequence ID" value="GIX71459.1"/>
    <property type="molecule type" value="Genomic_DNA"/>
</dbReference>
<gene>
    <name evidence="2" type="ORF">CEXT_708191</name>
</gene>
<organism evidence="2 3">
    <name type="scientific">Caerostris extrusa</name>
    <name type="common">Bark spider</name>
    <name type="synonym">Caerostris bankana</name>
    <dbReference type="NCBI Taxonomy" id="172846"/>
    <lineage>
        <taxon>Eukaryota</taxon>
        <taxon>Metazoa</taxon>
        <taxon>Ecdysozoa</taxon>
        <taxon>Arthropoda</taxon>
        <taxon>Chelicerata</taxon>
        <taxon>Arachnida</taxon>
        <taxon>Araneae</taxon>
        <taxon>Araneomorphae</taxon>
        <taxon>Entelegynae</taxon>
        <taxon>Araneoidea</taxon>
        <taxon>Araneidae</taxon>
        <taxon>Caerostris</taxon>
    </lineage>
</organism>
<evidence type="ECO:0000313" key="2">
    <source>
        <dbReference type="EMBL" id="GIX71459.1"/>
    </source>
</evidence>
<name>A0AAV4MKZ4_CAEEX</name>
<feature type="region of interest" description="Disordered" evidence="1">
    <location>
        <begin position="1"/>
        <end position="25"/>
    </location>
</feature>
<comment type="caution">
    <text evidence="2">The sequence shown here is derived from an EMBL/GenBank/DDBJ whole genome shotgun (WGS) entry which is preliminary data.</text>
</comment>
<dbReference type="Proteomes" id="UP001054945">
    <property type="component" value="Unassembled WGS sequence"/>
</dbReference>
<reference evidence="2 3" key="1">
    <citation type="submission" date="2021-06" db="EMBL/GenBank/DDBJ databases">
        <title>Caerostris extrusa draft genome.</title>
        <authorList>
            <person name="Kono N."/>
            <person name="Arakawa K."/>
        </authorList>
    </citation>
    <scope>NUCLEOTIDE SEQUENCE [LARGE SCALE GENOMIC DNA]</scope>
</reference>
<accession>A0AAV4MKZ4</accession>
<evidence type="ECO:0000313" key="3">
    <source>
        <dbReference type="Proteomes" id="UP001054945"/>
    </source>
</evidence>
<proteinExistence type="predicted"/>
<protein>
    <submittedName>
        <fullName evidence="2">Uncharacterized protein</fullName>
    </submittedName>
</protein>
<keyword evidence="3" id="KW-1185">Reference proteome</keyword>
<dbReference type="AlphaFoldDB" id="A0AAV4MKZ4"/>
<evidence type="ECO:0000256" key="1">
    <source>
        <dbReference type="SAM" id="MobiDB-lite"/>
    </source>
</evidence>
<sequence>MLKEAKRTNFSKNNKKKKQSSYTMATDENYARNSTLWRYYGSSGALRENMLPFLHRRKRQPDTNIKTRLSLRVNFMPVPRNSD</sequence>